<feature type="signal peptide" evidence="1">
    <location>
        <begin position="1"/>
        <end position="25"/>
    </location>
</feature>
<dbReference type="KEGG" id="bcou:IC761_27695"/>
<accession>A0A7S9DCJ9</accession>
<evidence type="ECO:0000313" key="2">
    <source>
        <dbReference type="EMBL" id="QPF95333.1"/>
    </source>
</evidence>
<keyword evidence="1" id="KW-0732">Signal</keyword>
<feature type="chain" id="PRO_5032505942" evidence="1">
    <location>
        <begin position="26"/>
        <end position="138"/>
    </location>
</feature>
<dbReference type="Proteomes" id="UP000594621">
    <property type="component" value="Chromosome"/>
</dbReference>
<reference evidence="2 3" key="1">
    <citation type="submission" date="2020-09" db="EMBL/GenBank/DDBJ databases">
        <title>Complete genomes of bradyrhizobia occurring on native shrubby legumes in Australia.</title>
        <authorList>
            <person name="Lafay B."/>
        </authorList>
    </citation>
    <scope>NUCLEOTIDE SEQUENCE [LARGE SCALE GENOMIC DNA]</scope>
    <source>
        <strain evidence="2 3">BDV5040</strain>
    </source>
</reference>
<protein>
    <submittedName>
        <fullName evidence="2">Uncharacterized protein</fullName>
    </submittedName>
</protein>
<evidence type="ECO:0000313" key="3">
    <source>
        <dbReference type="Proteomes" id="UP000594621"/>
    </source>
</evidence>
<organism evidence="2 3">
    <name type="scientific">Bradyrhizobium commune</name>
    <dbReference type="NCBI Taxonomy" id="83627"/>
    <lineage>
        <taxon>Bacteria</taxon>
        <taxon>Pseudomonadati</taxon>
        <taxon>Pseudomonadota</taxon>
        <taxon>Alphaproteobacteria</taxon>
        <taxon>Hyphomicrobiales</taxon>
        <taxon>Nitrobacteraceae</taxon>
        <taxon>Bradyrhizobium</taxon>
    </lineage>
</organism>
<name>A0A7S9DCJ9_9BRAD</name>
<proteinExistence type="predicted"/>
<dbReference type="EMBL" id="CP061379">
    <property type="protein sequence ID" value="QPF95333.1"/>
    <property type="molecule type" value="Genomic_DNA"/>
</dbReference>
<sequence length="138" mass="14903">MPRISINISTVAALTLLSSATSALATPNCLRDNKPYRLAGDTIEWSMTIAPGANCIQGLRWSTMQIFSVSVVEKPKNGDLLMVGPGFRYFARSDFTGTDKFTLVVVGKNRHDEGKSTVQITVSKPTAPLMVSVVSQPD</sequence>
<dbReference type="AlphaFoldDB" id="A0A7S9DCJ9"/>
<gene>
    <name evidence="2" type="ORF">IC761_27695</name>
</gene>
<evidence type="ECO:0000256" key="1">
    <source>
        <dbReference type="SAM" id="SignalP"/>
    </source>
</evidence>
<keyword evidence="3" id="KW-1185">Reference proteome</keyword>